<dbReference type="InterPro" id="IPR003777">
    <property type="entry name" value="XdhC_CoxI"/>
</dbReference>
<dbReference type="EMBL" id="JAERQJ010000002">
    <property type="protein sequence ID" value="MBL0683242.1"/>
    <property type="molecule type" value="Genomic_DNA"/>
</dbReference>
<accession>A0A936ZS06</accession>
<dbReference type="PANTHER" id="PTHR30388:SF4">
    <property type="entry name" value="MOLYBDENUM COFACTOR INSERTION CHAPERONE PAOD"/>
    <property type="match status" value="1"/>
</dbReference>
<dbReference type="InterPro" id="IPR052698">
    <property type="entry name" value="MoCofactor_Util/Proc"/>
</dbReference>
<protein>
    <submittedName>
        <fullName evidence="4">XdhC family protein</fullName>
    </submittedName>
</protein>
<dbReference type="PANTHER" id="PTHR30388">
    <property type="entry name" value="ALDEHYDE OXIDOREDUCTASE MOLYBDENUM COFACTOR ASSEMBLY PROTEIN"/>
    <property type="match status" value="1"/>
</dbReference>
<proteinExistence type="predicted"/>
<dbReference type="Proteomes" id="UP000651057">
    <property type="component" value="Unassembled WGS sequence"/>
</dbReference>
<evidence type="ECO:0000313" key="4">
    <source>
        <dbReference type="EMBL" id="MBL0683242.1"/>
    </source>
</evidence>
<dbReference type="Gene3D" id="3.40.50.720">
    <property type="entry name" value="NAD(P)-binding Rossmann-like Domain"/>
    <property type="match status" value="1"/>
</dbReference>
<feature type="compositionally biased region" description="Basic residues" evidence="1">
    <location>
        <begin position="346"/>
        <end position="356"/>
    </location>
</feature>
<dbReference type="RefSeq" id="WP_201918047.1">
    <property type="nucleotide sequence ID" value="NZ_BAABAX010000023.1"/>
</dbReference>
<dbReference type="InterPro" id="IPR027051">
    <property type="entry name" value="XdhC_Rossmann_dom"/>
</dbReference>
<keyword evidence="5" id="KW-1185">Reference proteome</keyword>
<feature type="domain" description="XdhC- CoxI" evidence="2">
    <location>
        <begin position="16"/>
        <end position="82"/>
    </location>
</feature>
<dbReference type="Pfam" id="PF02625">
    <property type="entry name" value="XdhC_CoxI"/>
    <property type="match status" value="1"/>
</dbReference>
<name>A0A936ZS06_9FLAO</name>
<evidence type="ECO:0000259" key="2">
    <source>
        <dbReference type="Pfam" id="PF02625"/>
    </source>
</evidence>
<organism evidence="4 5">
    <name type="scientific">Aquimarina mytili</name>
    <dbReference type="NCBI Taxonomy" id="874423"/>
    <lineage>
        <taxon>Bacteria</taxon>
        <taxon>Pseudomonadati</taxon>
        <taxon>Bacteroidota</taxon>
        <taxon>Flavobacteriia</taxon>
        <taxon>Flavobacteriales</taxon>
        <taxon>Flavobacteriaceae</taxon>
        <taxon>Aquimarina</taxon>
    </lineage>
</organism>
<evidence type="ECO:0000256" key="1">
    <source>
        <dbReference type="SAM" id="MobiDB-lite"/>
    </source>
</evidence>
<feature type="region of interest" description="Disordered" evidence="1">
    <location>
        <begin position="333"/>
        <end position="356"/>
    </location>
</feature>
<reference evidence="4" key="1">
    <citation type="submission" date="2021-01" db="EMBL/GenBank/DDBJ databases">
        <authorList>
            <person name="Zhong Y.L."/>
        </authorList>
    </citation>
    <scope>NUCLEOTIDE SEQUENCE</scope>
    <source>
        <strain evidence="4">KCTC 23302</strain>
    </source>
</reference>
<comment type="caution">
    <text evidence="4">The sequence shown here is derived from an EMBL/GenBank/DDBJ whole genome shotgun (WGS) entry which is preliminary data.</text>
</comment>
<evidence type="ECO:0000313" key="5">
    <source>
        <dbReference type="Proteomes" id="UP000651057"/>
    </source>
</evidence>
<dbReference type="AlphaFoldDB" id="A0A936ZS06"/>
<gene>
    <name evidence="4" type="ORF">JJQ60_06920</name>
</gene>
<dbReference type="Pfam" id="PF13478">
    <property type="entry name" value="XdhC_C"/>
    <property type="match status" value="1"/>
</dbReference>
<sequence length="356" mass="40033">MTHEFKEIIESYTIARQQGIPAVMATVVDVEGSSYRRPGVGMLILKNGVSKGAVSGGCVEKEVFRQAQSVFETGIPKIMTYDGKYRLGCEGVLYILIETFDIDEKVIAVIQRQLATRAPFEITSLYHKKEQSTIDMGSIVRFKTGQEFPFSNTLDFETISHQTLLESFQRKMQPCFRLVIIGTEHDAVQLCQLASATGWEIEIIGSPKNPKRLNEFPGASKVYNLSPEDLKISHVDHQTAIILMTHNFAKDLLYLQAIKEYAPIYIGLLGPARRREKLLTAFIEYYPEIRDEFLEAIHGPAGLNLGAETPQEIAISIIAEILSVCRNQNPIPLQQKDGAIHDDHKRKSRHVFSPKT</sequence>
<evidence type="ECO:0000259" key="3">
    <source>
        <dbReference type="Pfam" id="PF13478"/>
    </source>
</evidence>
<feature type="domain" description="XdhC Rossmann" evidence="3">
    <location>
        <begin position="178"/>
        <end position="321"/>
    </location>
</feature>